<keyword evidence="4 9" id="KW-0732">Signal</keyword>
<dbReference type="InterPro" id="IPR007867">
    <property type="entry name" value="GMC_OxRtase_C"/>
</dbReference>
<dbReference type="GeneID" id="95982783"/>
<comment type="cofactor">
    <cofactor evidence="1">
        <name>FAD</name>
        <dbReference type="ChEBI" id="CHEBI:57692"/>
    </cofactor>
</comment>
<dbReference type="PROSITE" id="PS00624">
    <property type="entry name" value="GMC_OXRED_2"/>
    <property type="match status" value="1"/>
</dbReference>
<accession>A0ABR3Q7T7</accession>
<dbReference type="InterPro" id="IPR036188">
    <property type="entry name" value="FAD/NAD-bd_sf"/>
</dbReference>
<dbReference type="PROSITE" id="PS00623">
    <property type="entry name" value="GMC_OXRED_1"/>
    <property type="match status" value="1"/>
</dbReference>
<dbReference type="SUPFAM" id="SSF51905">
    <property type="entry name" value="FAD/NAD(P)-binding domain"/>
    <property type="match status" value="1"/>
</dbReference>
<name>A0ABR3Q7T7_9TREE</name>
<feature type="region of interest" description="Disordered" evidence="8">
    <location>
        <begin position="588"/>
        <end position="627"/>
    </location>
</feature>
<dbReference type="InterPro" id="IPR012132">
    <property type="entry name" value="GMC_OxRdtase"/>
</dbReference>
<dbReference type="InterPro" id="IPR000772">
    <property type="entry name" value="Ricin_B_lectin"/>
</dbReference>
<dbReference type="CDD" id="cd00161">
    <property type="entry name" value="beta-trefoil_Ricin-like"/>
    <property type="match status" value="1"/>
</dbReference>
<feature type="chain" id="PRO_5045084084" description="Glucose-methanol-choline oxidoreductase N-terminal domain-containing protein" evidence="9">
    <location>
        <begin position="21"/>
        <end position="749"/>
    </location>
</feature>
<dbReference type="PROSITE" id="PS50231">
    <property type="entry name" value="RICIN_B_LECTIN"/>
    <property type="match status" value="1"/>
</dbReference>
<dbReference type="InterPro" id="IPR035992">
    <property type="entry name" value="Ricin_B-like_lectins"/>
</dbReference>
<evidence type="ECO:0000259" key="11">
    <source>
        <dbReference type="PROSITE" id="PS00624"/>
    </source>
</evidence>
<dbReference type="SUPFAM" id="SSF50370">
    <property type="entry name" value="Ricin B-like lectins"/>
    <property type="match status" value="1"/>
</dbReference>
<dbReference type="Gene3D" id="4.10.450.10">
    <property type="entry name" value="Glucose Oxidase, domain 2"/>
    <property type="match status" value="1"/>
</dbReference>
<dbReference type="EMBL" id="JBBXJM010000002">
    <property type="protein sequence ID" value="KAL1410798.1"/>
    <property type="molecule type" value="Genomic_DNA"/>
</dbReference>
<evidence type="ECO:0000256" key="9">
    <source>
        <dbReference type="SAM" id="SignalP"/>
    </source>
</evidence>
<evidence type="ECO:0000313" key="13">
    <source>
        <dbReference type="Proteomes" id="UP001565368"/>
    </source>
</evidence>
<evidence type="ECO:0000256" key="5">
    <source>
        <dbReference type="ARBA" id="ARBA00022827"/>
    </source>
</evidence>
<evidence type="ECO:0000256" key="4">
    <source>
        <dbReference type="ARBA" id="ARBA00022729"/>
    </source>
</evidence>
<feature type="signal peptide" evidence="9">
    <location>
        <begin position="1"/>
        <end position="20"/>
    </location>
</feature>
<evidence type="ECO:0000256" key="1">
    <source>
        <dbReference type="ARBA" id="ARBA00001974"/>
    </source>
</evidence>
<feature type="compositionally biased region" description="Low complexity" evidence="8">
    <location>
        <begin position="595"/>
        <end position="613"/>
    </location>
</feature>
<reference evidence="12 13" key="1">
    <citation type="submission" date="2023-08" db="EMBL/GenBank/DDBJ databases">
        <title>Annotated Genome Sequence of Vanrija albida AlHP1.</title>
        <authorList>
            <person name="Herzog R."/>
        </authorList>
    </citation>
    <scope>NUCLEOTIDE SEQUENCE [LARGE SCALE GENOMIC DNA]</scope>
    <source>
        <strain evidence="12 13">AlHP1</strain>
    </source>
</reference>
<evidence type="ECO:0000256" key="7">
    <source>
        <dbReference type="RuleBase" id="RU003968"/>
    </source>
</evidence>
<dbReference type="InterPro" id="IPR027424">
    <property type="entry name" value="Glucose_Oxidase_domain_2"/>
</dbReference>
<keyword evidence="3 7" id="KW-0285">Flavoprotein</keyword>
<organism evidence="12 13">
    <name type="scientific">Vanrija albida</name>
    <dbReference type="NCBI Taxonomy" id="181172"/>
    <lineage>
        <taxon>Eukaryota</taxon>
        <taxon>Fungi</taxon>
        <taxon>Dikarya</taxon>
        <taxon>Basidiomycota</taxon>
        <taxon>Agaricomycotina</taxon>
        <taxon>Tremellomycetes</taxon>
        <taxon>Trichosporonales</taxon>
        <taxon>Trichosporonaceae</taxon>
        <taxon>Vanrija</taxon>
    </lineage>
</organism>
<comment type="similarity">
    <text evidence="2 7">Belongs to the GMC oxidoreductase family.</text>
</comment>
<dbReference type="InterPro" id="IPR000172">
    <property type="entry name" value="GMC_OxRdtase_N"/>
</dbReference>
<feature type="domain" description="Glucose-methanol-choline oxidoreductase N-terminal" evidence="11">
    <location>
        <begin position="299"/>
        <end position="313"/>
    </location>
</feature>
<evidence type="ECO:0000256" key="6">
    <source>
        <dbReference type="ARBA" id="ARBA00023002"/>
    </source>
</evidence>
<evidence type="ECO:0000259" key="10">
    <source>
        <dbReference type="PROSITE" id="PS00623"/>
    </source>
</evidence>
<sequence>MIIPLLPLLGVVAHLATTAAVTPITDGASVNGKTYDYVIVGGGLTGIVLATRLSEDANRKVLVIEAGKDEEQNPDVTEASAYQRAFGGPLDWAFTTTNQGSADGNTQTVRAGKGLGGSTLINGMAWSKPHNFQIDAFETLGNPGLNWNSLQPYMLRAENFRAPSSGQAGAGVTYNPTCHRTGGPIGVEFGGDWPGDLERNFNQTALNKGVPYAGDLTCGNPAGLSPIAHTQQGNLRIDAYRGYLYNKDRPNLTILTGANVGKVLLSSSATPRATGVEFRDQSQRTFSASGSLEVIMAAGSIKTPLILQQSGIGPSSFLQAASIPVRVDLPIGQNLIDQVTTTTDWSFSGNRGGASPIVFPRFQDLFSGDEKNTATSLLQTKLSAYAQEAVNAGAWSAAAAAGLEKILGIQRDWVLNKGAGISENYDYSYGNTLGYDSWYLLPFGRGSVRVTNNNPYGGSFSIDPRFFANEFDRLAVGATARFTRSVSTGSPLNGQITGENRPGSQVGDTASSWAEWAKYNYRSNWHPIGTAAMISRDLGGSVDPRNRVYGVAGLRVVDSSTLPIQVSSHLMSVLYGLAERAAELIKADNSGATGTTTPPTSSSTTSRTTSTTTPPTPSGKAIRPGRDATKCLEVVNGSLANGTPVIIATCNGSSKQRFDLTPGSTAIKVAGSNFCLDAGSSPASGTKMKIWQCYSGLPAQSWTFTNGGSIALQTAGQCLDLTDGSLVTGNVVQTWECFAHNDNQKWTSA</sequence>
<dbReference type="PANTHER" id="PTHR11552:SF201">
    <property type="entry name" value="GLUCOSE-METHANOL-CHOLINE OXIDOREDUCTASE N-TERMINAL DOMAIN-CONTAINING PROTEIN"/>
    <property type="match status" value="1"/>
</dbReference>
<dbReference type="Gene3D" id="3.50.50.60">
    <property type="entry name" value="FAD/NAD(P)-binding domain"/>
    <property type="match status" value="1"/>
</dbReference>
<evidence type="ECO:0000313" key="12">
    <source>
        <dbReference type="EMBL" id="KAL1410798.1"/>
    </source>
</evidence>
<evidence type="ECO:0000256" key="3">
    <source>
        <dbReference type="ARBA" id="ARBA00022630"/>
    </source>
</evidence>
<proteinExistence type="inferred from homology"/>
<keyword evidence="5 7" id="KW-0274">FAD</keyword>
<dbReference type="Pfam" id="PF05199">
    <property type="entry name" value="GMC_oxred_C"/>
    <property type="match status" value="1"/>
</dbReference>
<evidence type="ECO:0000256" key="8">
    <source>
        <dbReference type="SAM" id="MobiDB-lite"/>
    </source>
</evidence>
<gene>
    <name evidence="12" type="ORF">Q8F55_001740</name>
</gene>
<evidence type="ECO:0000256" key="2">
    <source>
        <dbReference type="ARBA" id="ARBA00010790"/>
    </source>
</evidence>
<dbReference type="Pfam" id="PF00652">
    <property type="entry name" value="Ricin_B_lectin"/>
    <property type="match status" value="1"/>
</dbReference>
<dbReference type="Gene3D" id="2.80.10.50">
    <property type="match status" value="1"/>
</dbReference>
<comment type="caution">
    <text evidence="12">The sequence shown here is derived from an EMBL/GenBank/DDBJ whole genome shotgun (WGS) entry which is preliminary data.</text>
</comment>
<dbReference type="RefSeq" id="XP_069210742.1">
    <property type="nucleotide sequence ID" value="XM_069350356.1"/>
</dbReference>
<dbReference type="Proteomes" id="UP001565368">
    <property type="component" value="Unassembled WGS sequence"/>
</dbReference>
<dbReference type="SMART" id="SM00458">
    <property type="entry name" value="RICIN"/>
    <property type="match status" value="1"/>
</dbReference>
<dbReference type="Gene3D" id="3.30.560.10">
    <property type="entry name" value="Glucose Oxidase, domain 3"/>
    <property type="match status" value="1"/>
</dbReference>
<keyword evidence="13" id="KW-1185">Reference proteome</keyword>
<protein>
    <recommendedName>
        <fullName evidence="10 11">Glucose-methanol-choline oxidoreductase N-terminal domain-containing protein</fullName>
    </recommendedName>
</protein>
<dbReference type="Pfam" id="PF00732">
    <property type="entry name" value="GMC_oxred_N"/>
    <property type="match status" value="1"/>
</dbReference>
<feature type="domain" description="Glucose-methanol-choline oxidoreductase N-terminal" evidence="10">
    <location>
        <begin position="112"/>
        <end position="135"/>
    </location>
</feature>
<dbReference type="SUPFAM" id="SSF54373">
    <property type="entry name" value="FAD-linked reductases, C-terminal domain"/>
    <property type="match status" value="1"/>
</dbReference>
<keyword evidence="6" id="KW-0560">Oxidoreductase</keyword>
<dbReference type="PANTHER" id="PTHR11552">
    <property type="entry name" value="GLUCOSE-METHANOL-CHOLINE GMC OXIDOREDUCTASE"/>
    <property type="match status" value="1"/>
</dbReference>